<keyword evidence="1" id="KW-0812">Transmembrane</keyword>
<dbReference type="eggNOG" id="ENOG50318ZM">
    <property type="taxonomic scope" value="Bacteria"/>
</dbReference>
<dbReference type="OrthoDB" id="5372846at2"/>
<reference evidence="3" key="1">
    <citation type="journal article" date="2010" name="Stand. Genomic Sci.">
        <title>Complete genome sequence of Sulfurimonas autotrophica type strain (OK10).</title>
        <authorList>
            <person name="Sikorski J."/>
            <person name="Munk C."/>
            <person name="Lapidus A."/>
            <person name="Djao O."/>
            <person name="Lucas S."/>
            <person name="Glavina Del Rio T."/>
            <person name="Nolan M."/>
            <person name="Tice H."/>
            <person name="Han C."/>
            <person name="Cheng J."/>
            <person name="Tapia R."/>
            <person name="Goodwin L."/>
            <person name="Pitluck S."/>
            <person name="Liolios K."/>
            <person name="Ivanova N."/>
            <person name="Mavromatis K."/>
            <person name="Mikhailova N."/>
            <person name="Pati A."/>
            <person name="Sims D."/>
            <person name="Meincke L."/>
            <person name="Brettin T."/>
            <person name="Detter J."/>
            <person name="Chen A."/>
            <person name="Palaniappan K."/>
            <person name="Land M."/>
            <person name="Hauser L."/>
            <person name="Chang Y."/>
            <person name="Jeffries C."/>
            <person name="Rohde M."/>
            <person name="Lang E."/>
            <person name="Spring S."/>
            <person name="Goker M."/>
            <person name="Woyke T."/>
            <person name="Bristow J."/>
            <person name="Eisen J."/>
            <person name="Markowitz V."/>
            <person name="Hugenholtz P."/>
            <person name="Kyrpides N."/>
            <person name="Klenk H."/>
        </authorList>
    </citation>
    <scope>NUCLEOTIDE SEQUENCE [LARGE SCALE GENOMIC DNA]</scope>
    <source>
        <strain evidence="3">ATCC BAA-671 / DSM 16294 / JCM 11897 / OK10</strain>
    </source>
</reference>
<dbReference type="AlphaFoldDB" id="E0UPK3"/>
<keyword evidence="3" id="KW-1185">Reference proteome</keyword>
<evidence type="ECO:0000313" key="3">
    <source>
        <dbReference type="Proteomes" id="UP000007803"/>
    </source>
</evidence>
<evidence type="ECO:0000256" key="1">
    <source>
        <dbReference type="SAM" id="Phobius"/>
    </source>
</evidence>
<accession>E0UPK3</accession>
<name>E0UPK3_SULAO</name>
<dbReference type="HOGENOM" id="CLU_123844_0_0_7"/>
<keyword evidence="1" id="KW-0472">Membrane</keyword>
<protein>
    <submittedName>
        <fullName evidence="2">Uncharacterized protein</fullName>
    </submittedName>
</protein>
<dbReference type="STRING" id="563040.Saut_0546"/>
<sequence length="185" mass="21788">MKIKISRHYLYILLISIFLFLFVIIFSFGILIPKGKQYRESRLELRKENSELRKYQNFHDDTLTTFKDLQSKNRHIITAFDTAFNPDRFEKQHKIFFSSLRVSKITRSKDEEGFATYEVNTTSQISSPTNFYDFLDALNKSDWIIGVNFPIDFKRDGEMIKSSFTMKVYTNNKDKNSTASESVAK</sequence>
<keyword evidence="1" id="KW-1133">Transmembrane helix</keyword>
<evidence type="ECO:0000313" key="2">
    <source>
        <dbReference type="EMBL" id="ADN08595.1"/>
    </source>
</evidence>
<gene>
    <name evidence="2" type="ordered locus">Saut_0546</name>
</gene>
<organism evidence="2 3">
    <name type="scientific">Sulfurimonas autotrophica (strain ATCC BAA-671 / DSM 16294 / JCM 11897 / OK10)</name>
    <dbReference type="NCBI Taxonomy" id="563040"/>
    <lineage>
        <taxon>Bacteria</taxon>
        <taxon>Pseudomonadati</taxon>
        <taxon>Campylobacterota</taxon>
        <taxon>Epsilonproteobacteria</taxon>
        <taxon>Campylobacterales</taxon>
        <taxon>Sulfurimonadaceae</taxon>
        <taxon>Sulfurimonas</taxon>
    </lineage>
</organism>
<dbReference type="KEGG" id="sua:Saut_0546"/>
<dbReference type="RefSeq" id="WP_013326351.1">
    <property type="nucleotide sequence ID" value="NC_014506.1"/>
</dbReference>
<dbReference type="Proteomes" id="UP000007803">
    <property type="component" value="Chromosome"/>
</dbReference>
<feature type="transmembrane region" description="Helical" evidence="1">
    <location>
        <begin position="9"/>
        <end position="32"/>
    </location>
</feature>
<dbReference type="EMBL" id="CP002205">
    <property type="protein sequence ID" value="ADN08595.1"/>
    <property type="molecule type" value="Genomic_DNA"/>
</dbReference>
<proteinExistence type="predicted"/>